<dbReference type="Proteomes" id="UP000046122">
    <property type="component" value="Unassembled WGS sequence"/>
</dbReference>
<proteinExistence type="predicted"/>
<dbReference type="Proteomes" id="UP000045285">
    <property type="component" value="Unassembled WGS sequence"/>
</dbReference>
<evidence type="ECO:0000313" key="4">
    <source>
        <dbReference type="EMBL" id="CDX49640.1"/>
    </source>
</evidence>
<dbReference type="EMBL" id="CCNB01000004">
    <property type="protein sequence ID" value="CDX24157.1"/>
    <property type="molecule type" value="Genomic_DNA"/>
</dbReference>
<reference evidence="9" key="3">
    <citation type="submission" date="2014-08" db="EMBL/GenBank/DDBJ databases">
        <authorList>
            <person name="Edwards T."/>
        </authorList>
    </citation>
    <scope>NUCLEOTIDE SEQUENCE [LARGE SCALE GENOMIC DNA]</scope>
</reference>
<dbReference type="Proteomes" id="UP000182888">
    <property type="component" value="Unassembled WGS sequence"/>
</dbReference>
<dbReference type="Proteomes" id="UP000046373">
    <property type="component" value="Unassembled WGS sequence"/>
</dbReference>
<dbReference type="EMBL" id="CCNE01000002">
    <property type="protein sequence ID" value="CDX49640.1"/>
    <property type="molecule type" value="Genomic_DNA"/>
</dbReference>
<feature type="signal peptide" evidence="1">
    <location>
        <begin position="1"/>
        <end position="20"/>
    </location>
</feature>
<keyword evidence="1" id="KW-0732">Signal</keyword>
<reference evidence="6" key="2">
    <citation type="submission" date="2014-08" db="EMBL/GenBank/DDBJ databases">
        <authorList>
            <person name="Moulin L."/>
        </authorList>
    </citation>
    <scope>NUCLEOTIDE SEQUENCE [LARGE SCALE GENOMIC DNA]</scope>
</reference>
<reference evidence="5" key="1">
    <citation type="submission" date="2014-08" db="EMBL/GenBank/DDBJ databases">
        <title>DNA barcoding of Bradysia (Diptera: Sciaridae) for detection of the immature stages on agricultural crops.</title>
        <authorList>
            <person name="Shin S."/>
            <person name="Jung S."/>
            <person name="Heller K."/>
            <person name="Menzel F."/>
            <person name="Hong T.-K."/>
            <person name="Lee H."/>
            <person name="Lee S."/>
        </authorList>
    </citation>
    <scope>NUCLEOTIDE SEQUENCE</scope>
</reference>
<name>A0A090FU44_MESPL</name>
<dbReference type="PROSITE" id="PS51257">
    <property type="entry name" value="PROKAR_LIPOPROTEIN"/>
    <property type="match status" value="1"/>
</dbReference>
<evidence type="ECO:0000313" key="6">
    <source>
        <dbReference type="Proteomes" id="UP000045285"/>
    </source>
</evidence>
<protein>
    <recommendedName>
        <fullName evidence="10">Lipoprotein</fullName>
    </recommendedName>
</protein>
<gene>
    <name evidence="5" type="ORF">MPL1032_190040</name>
    <name evidence="2" type="ORF">MPL3356_160029</name>
    <name evidence="4" type="ORF">MPL3365_100140</name>
    <name evidence="3" type="ORF">MPLDJ20_120016</name>
</gene>
<sequence>MKKFLLVAVGVAALAGSACSKGPECTQEIAAKKAQDMAAALQEAITKDPSKAADLTAKVQAVTTKYQGATTLDEACKAYDELTATIKG</sequence>
<evidence type="ECO:0000313" key="5">
    <source>
        <dbReference type="EMBL" id="CDX54375.1"/>
    </source>
</evidence>
<evidence type="ECO:0000313" key="3">
    <source>
        <dbReference type="EMBL" id="CDX24157.1"/>
    </source>
</evidence>
<feature type="chain" id="PRO_5014219043" description="Lipoprotein" evidence="1">
    <location>
        <begin position="21"/>
        <end position="88"/>
    </location>
</feature>
<keyword evidence="6" id="KW-1185">Reference proteome</keyword>
<accession>A0A090FU44</accession>
<evidence type="ECO:0000313" key="7">
    <source>
        <dbReference type="Proteomes" id="UP000046122"/>
    </source>
</evidence>
<evidence type="ECO:0000313" key="9">
    <source>
        <dbReference type="Proteomes" id="UP000182888"/>
    </source>
</evidence>
<evidence type="ECO:0008006" key="10">
    <source>
        <dbReference type="Google" id="ProtNLM"/>
    </source>
</evidence>
<dbReference type="EMBL" id="CCMZ01000008">
    <property type="protein sequence ID" value="CDX14518.1"/>
    <property type="molecule type" value="Genomic_DNA"/>
</dbReference>
<dbReference type="EMBL" id="CCND01000011">
    <property type="protein sequence ID" value="CDX54375.1"/>
    <property type="molecule type" value="Genomic_DNA"/>
</dbReference>
<evidence type="ECO:0000313" key="8">
    <source>
        <dbReference type="Proteomes" id="UP000046373"/>
    </source>
</evidence>
<evidence type="ECO:0000313" key="2">
    <source>
        <dbReference type="EMBL" id="CDX14518.1"/>
    </source>
</evidence>
<dbReference type="STRING" id="69974.MPLDJ20_120016"/>
<reference evidence="7 8" key="4">
    <citation type="submission" date="2014-08" db="EMBL/GenBank/DDBJ databases">
        <authorList>
            <person name="Moulin Lionel"/>
        </authorList>
    </citation>
    <scope>NUCLEOTIDE SEQUENCE [LARGE SCALE GENOMIC DNA]</scope>
</reference>
<organism evidence="4 7">
    <name type="scientific">Mesorhizobium plurifarium</name>
    <dbReference type="NCBI Taxonomy" id="69974"/>
    <lineage>
        <taxon>Bacteria</taxon>
        <taxon>Pseudomonadati</taxon>
        <taxon>Pseudomonadota</taxon>
        <taxon>Alphaproteobacteria</taxon>
        <taxon>Hyphomicrobiales</taxon>
        <taxon>Phyllobacteriaceae</taxon>
        <taxon>Mesorhizobium</taxon>
    </lineage>
</organism>
<evidence type="ECO:0000256" key="1">
    <source>
        <dbReference type="SAM" id="SignalP"/>
    </source>
</evidence>
<dbReference type="AlphaFoldDB" id="A0A090FU44"/>